<dbReference type="SMART" id="SM00174">
    <property type="entry name" value="RHO"/>
    <property type="match status" value="1"/>
</dbReference>
<dbReference type="SMART" id="SM00176">
    <property type="entry name" value="RAN"/>
    <property type="match status" value="1"/>
</dbReference>
<gene>
    <name evidence="2" type="ORF">M9Y10_004459</name>
</gene>
<organism evidence="2 3">
    <name type="scientific">Tritrichomonas musculus</name>
    <dbReference type="NCBI Taxonomy" id="1915356"/>
    <lineage>
        <taxon>Eukaryota</taxon>
        <taxon>Metamonada</taxon>
        <taxon>Parabasalia</taxon>
        <taxon>Tritrichomonadida</taxon>
        <taxon>Tritrichomonadidae</taxon>
        <taxon>Tritrichomonas</taxon>
    </lineage>
</organism>
<evidence type="ECO:0000313" key="3">
    <source>
        <dbReference type="Proteomes" id="UP001470230"/>
    </source>
</evidence>
<dbReference type="NCBIfam" id="TIGR00231">
    <property type="entry name" value="small_GTP"/>
    <property type="match status" value="1"/>
</dbReference>
<protein>
    <submittedName>
        <fullName evidence="2">GTPase activity protein</fullName>
    </submittedName>
</protein>
<dbReference type="SUPFAM" id="SSF52540">
    <property type="entry name" value="P-loop containing nucleoside triphosphate hydrolases"/>
    <property type="match status" value="1"/>
</dbReference>
<keyword evidence="1" id="KW-0547">Nucleotide-binding</keyword>
<keyword evidence="3" id="KW-1185">Reference proteome</keyword>
<dbReference type="PANTHER" id="PTHR47978">
    <property type="match status" value="1"/>
</dbReference>
<dbReference type="SMART" id="SM00173">
    <property type="entry name" value="RAS"/>
    <property type="match status" value="1"/>
</dbReference>
<accession>A0ABR2JS20</accession>
<evidence type="ECO:0000256" key="1">
    <source>
        <dbReference type="ARBA" id="ARBA00022741"/>
    </source>
</evidence>
<comment type="caution">
    <text evidence="2">The sequence shown here is derived from an EMBL/GenBank/DDBJ whole genome shotgun (WGS) entry which is preliminary data.</text>
</comment>
<dbReference type="SMART" id="SM00175">
    <property type="entry name" value="RAB"/>
    <property type="match status" value="1"/>
</dbReference>
<dbReference type="InterPro" id="IPR005225">
    <property type="entry name" value="Small_GTP-bd"/>
</dbReference>
<proteinExistence type="predicted"/>
<evidence type="ECO:0000313" key="2">
    <source>
        <dbReference type="EMBL" id="KAK8881699.1"/>
    </source>
</evidence>
<sequence>MASTASLDGSELFPQSNVSHADVKLVLLGDSAVGKTKLVERFLLKEYNPVQNSTYALTLYEHHENLAGRDVLVSIWDTAGQERFESIHSSFFYGAHAAILVFDATRKETYQHLEEWHSQLISQRGQIPVIVVVNKIDVNPAAAKKQFKWPQAHKYPVIATSAATGLNVVRAFQEAIKLGWTHKNNPDDVMGVVCELLARQKEDDK</sequence>
<name>A0ABR2JS20_9EUKA</name>
<dbReference type="EMBL" id="JAPFFF010000010">
    <property type="protein sequence ID" value="KAK8881699.1"/>
    <property type="molecule type" value="Genomic_DNA"/>
</dbReference>
<dbReference type="PRINTS" id="PR00449">
    <property type="entry name" value="RASTRNSFRMNG"/>
</dbReference>
<dbReference type="InterPro" id="IPR001806">
    <property type="entry name" value="Small_GTPase"/>
</dbReference>
<dbReference type="Gene3D" id="3.40.50.300">
    <property type="entry name" value="P-loop containing nucleotide triphosphate hydrolases"/>
    <property type="match status" value="1"/>
</dbReference>
<dbReference type="PROSITE" id="PS51419">
    <property type="entry name" value="RAB"/>
    <property type="match status" value="1"/>
</dbReference>
<dbReference type="Proteomes" id="UP001470230">
    <property type="component" value="Unassembled WGS sequence"/>
</dbReference>
<dbReference type="Pfam" id="PF00071">
    <property type="entry name" value="Ras"/>
    <property type="match status" value="1"/>
</dbReference>
<dbReference type="InterPro" id="IPR027417">
    <property type="entry name" value="P-loop_NTPase"/>
</dbReference>
<reference evidence="2 3" key="1">
    <citation type="submission" date="2024-04" db="EMBL/GenBank/DDBJ databases">
        <title>Tritrichomonas musculus Genome.</title>
        <authorList>
            <person name="Alves-Ferreira E."/>
            <person name="Grigg M."/>
            <person name="Lorenzi H."/>
            <person name="Galac M."/>
        </authorList>
    </citation>
    <scope>NUCLEOTIDE SEQUENCE [LARGE SCALE GENOMIC DNA]</scope>
    <source>
        <strain evidence="2 3">EAF2021</strain>
    </source>
</reference>